<dbReference type="InterPro" id="IPR018480">
    <property type="entry name" value="PNAcMuramoyl-5peptid_Trfase_CS"/>
</dbReference>
<name>W4QUQ4_HALA3</name>
<evidence type="ECO:0000256" key="5">
    <source>
        <dbReference type="ARBA" id="ARBA00022989"/>
    </source>
</evidence>
<evidence type="ECO:0000256" key="7">
    <source>
        <dbReference type="PIRSR" id="PIRSR600715-1"/>
    </source>
</evidence>
<keyword evidence="10" id="KW-1185">Reference proteome</keyword>
<feature type="transmembrane region" description="Helical" evidence="8">
    <location>
        <begin position="71"/>
        <end position="87"/>
    </location>
</feature>
<feature type="transmembrane region" description="Helical" evidence="8">
    <location>
        <begin position="212"/>
        <end position="230"/>
    </location>
</feature>
<dbReference type="Proteomes" id="UP000018896">
    <property type="component" value="Unassembled WGS sequence"/>
</dbReference>
<comment type="subcellular location">
    <subcellularLocation>
        <location evidence="1">Cell membrane</location>
        <topology evidence="1">Multi-pass membrane protein</topology>
    </subcellularLocation>
</comment>
<dbReference type="PANTHER" id="PTHR22926">
    <property type="entry name" value="PHOSPHO-N-ACETYLMURAMOYL-PENTAPEPTIDE-TRANSFERASE"/>
    <property type="match status" value="1"/>
</dbReference>
<feature type="binding site" evidence="7">
    <location>
        <position position="149"/>
    </location>
    <ligand>
        <name>Mg(2+)</name>
        <dbReference type="ChEBI" id="CHEBI:18420"/>
    </ligand>
</feature>
<dbReference type="GO" id="GO:0009103">
    <property type="term" value="P:lipopolysaccharide biosynthetic process"/>
    <property type="evidence" value="ECO:0007669"/>
    <property type="project" value="TreeGrafter"/>
</dbReference>
<evidence type="ECO:0000313" key="9">
    <source>
        <dbReference type="EMBL" id="GAE35811.1"/>
    </source>
</evidence>
<keyword evidence="2" id="KW-1003">Cell membrane</keyword>
<dbReference type="GO" id="GO:0071555">
    <property type="term" value="P:cell wall organization"/>
    <property type="evidence" value="ECO:0007669"/>
    <property type="project" value="TreeGrafter"/>
</dbReference>
<proteinExistence type="predicted"/>
<protein>
    <submittedName>
        <fullName evidence="9">Undecaprenyl-phosphate N-acetylglucosaminyl 1-phosphate transferase</fullName>
    </submittedName>
</protein>
<feature type="transmembrane region" description="Helical" evidence="8">
    <location>
        <begin position="47"/>
        <end position="65"/>
    </location>
</feature>
<feature type="transmembrane region" description="Helical" evidence="8">
    <location>
        <begin position="312"/>
        <end position="335"/>
    </location>
</feature>
<accession>W4QUQ4</accession>
<reference evidence="9 10" key="1">
    <citation type="journal article" date="2014" name="Genome Announc.">
        <title>Draft Genome Sequences of Three Alkaliphilic Bacillus Strains, Bacillus wakoensis JCM 9140T, Bacillus akibai JCM 9157T, and Bacillus hemicellulosilyticus JCM 9152T.</title>
        <authorList>
            <person name="Yuki M."/>
            <person name="Oshima K."/>
            <person name="Suda W."/>
            <person name="Oshida Y."/>
            <person name="Kitamura K."/>
            <person name="Iida T."/>
            <person name="Hattori M."/>
            <person name="Ohkuma M."/>
        </authorList>
    </citation>
    <scope>NUCLEOTIDE SEQUENCE [LARGE SCALE GENOMIC DNA]</scope>
    <source>
        <strain evidence="9 10">JCM 9157</strain>
    </source>
</reference>
<evidence type="ECO:0000256" key="3">
    <source>
        <dbReference type="ARBA" id="ARBA00022679"/>
    </source>
</evidence>
<dbReference type="PROSITE" id="PS01348">
    <property type="entry name" value="MRAY_2"/>
    <property type="match status" value="1"/>
</dbReference>
<dbReference type="PANTHER" id="PTHR22926:SF3">
    <property type="entry name" value="UNDECAPRENYL-PHOSPHATE ALPHA-N-ACETYLGLUCOSAMINYL 1-PHOSPHATE TRANSFERASE"/>
    <property type="match status" value="1"/>
</dbReference>
<dbReference type="eggNOG" id="COG0472">
    <property type="taxonomic scope" value="Bacteria"/>
</dbReference>
<evidence type="ECO:0000313" key="10">
    <source>
        <dbReference type="Proteomes" id="UP000018896"/>
    </source>
</evidence>
<organism evidence="9 10">
    <name type="scientific">Halalkalibacter akibai (strain ATCC 43226 / DSM 21942 / CIP 109018 / JCM 9157 / 1139)</name>
    <name type="common">Bacillus akibai</name>
    <dbReference type="NCBI Taxonomy" id="1236973"/>
    <lineage>
        <taxon>Bacteria</taxon>
        <taxon>Bacillati</taxon>
        <taxon>Bacillota</taxon>
        <taxon>Bacilli</taxon>
        <taxon>Bacillales</taxon>
        <taxon>Bacillaceae</taxon>
        <taxon>Halalkalibacter</taxon>
    </lineage>
</organism>
<feature type="transmembrane region" description="Helical" evidence="8">
    <location>
        <begin position="236"/>
        <end position="257"/>
    </location>
</feature>
<feature type="transmembrane region" description="Helical" evidence="8">
    <location>
        <begin position="131"/>
        <end position="150"/>
    </location>
</feature>
<dbReference type="GO" id="GO:0044038">
    <property type="term" value="P:cell wall macromolecule biosynthetic process"/>
    <property type="evidence" value="ECO:0007669"/>
    <property type="project" value="TreeGrafter"/>
</dbReference>
<keyword evidence="7" id="KW-0460">Magnesium</keyword>
<dbReference type="Pfam" id="PF00953">
    <property type="entry name" value="Glycos_transf_4"/>
    <property type="match status" value="1"/>
</dbReference>
<feature type="binding site" evidence="7">
    <location>
        <position position="211"/>
    </location>
    <ligand>
        <name>Mg(2+)</name>
        <dbReference type="ChEBI" id="CHEBI:18420"/>
    </ligand>
</feature>
<keyword evidence="6 8" id="KW-0472">Membrane</keyword>
<keyword evidence="4 8" id="KW-0812">Transmembrane</keyword>
<dbReference type="OrthoDB" id="9783652at2"/>
<feature type="transmembrane region" description="Helical" evidence="8">
    <location>
        <begin position="99"/>
        <end position="119"/>
    </location>
</feature>
<evidence type="ECO:0000256" key="6">
    <source>
        <dbReference type="ARBA" id="ARBA00023136"/>
    </source>
</evidence>
<dbReference type="STRING" id="1236973.JCM9157_2948"/>
<keyword evidence="5 8" id="KW-1133">Transmembrane helix</keyword>
<evidence type="ECO:0000256" key="2">
    <source>
        <dbReference type="ARBA" id="ARBA00022475"/>
    </source>
</evidence>
<sequence>MLNYVVGLIVAFLVSVVTLPLIIKFSKRFGFVDQPNNRKVHKDIKPRLGGISIILGTLAGCFVLMPKSEYMVAIIVGAVILIITGILDDRYALSAKVKIIAQITSAVVVVSSGLRIEYISLPFIEHLEFGILSYVVTVFWIVAIVNSINLIDGLDGLAGGVSTIAIITILVMASFNPIAQNTVIAFSVVLIGSTVGFLLYNFHPAKLFMGDTGSLFLGYSIAIISILGFYKSVTALSLLVPLIILGVPIIDTFFAIIRRALNKQKISSPDKGHLHHRLLEMGYGHRETVMIIYGISILFSVAALALSNSAFWGSLIIITILMVNIQLFAEFIGLIGKERAPILKAVKKLSLFTQSLKRD</sequence>
<dbReference type="InterPro" id="IPR000715">
    <property type="entry name" value="Glycosyl_transferase_4"/>
</dbReference>
<feature type="transmembrane region" description="Helical" evidence="8">
    <location>
        <begin position="6"/>
        <end position="26"/>
    </location>
</feature>
<dbReference type="AlphaFoldDB" id="W4QUQ4"/>
<dbReference type="EMBL" id="BAUV01000023">
    <property type="protein sequence ID" value="GAE35811.1"/>
    <property type="molecule type" value="Genomic_DNA"/>
</dbReference>
<evidence type="ECO:0000256" key="8">
    <source>
        <dbReference type="SAM" id="Phobius"/>
    </source>
</evidence>
<keyword evidence="7" id="KW-0479">Metal-binding</keyword>
<comment type="cofactor">
    <cofactor evidence="7">
        <name>Mg(2+)</name>
        <dbReference type="ChEBI" id="CHEBI:18420"/>
    </cofactor>
</comment>
<dbReference type="GO" id="GO:0005886">
    <property type="term" value="C:plasma membrane"/>
    <property type="evidence" value="ECO:0007669"/>
    <property type="project" value="UniProtKB-SubCell"/>
</dbReference>
<dbReference type="GO" id="GO:0016780">
    <property type="term" value="F:phosphotransferase activity, for other substituted phosphate groups"/>
    <property type="evidence" value="ECO:0007669"/>
    <property type="project" value="InterPro"/>
</dbReference>
<dbReference type="GO" id="GO:0046872">
    <property type="term" value="F:metal ion binding"/>
    <property type="evidence" value="ECO:0007669"/>
    <property type="project" value="UniProtKB-KW"/>
</dbReference>
<comment type="caution">
    <text evidence="9">The sequence shown here is derived from an EMBL/GenBank/DDBJ whole genome shotgun (WGS) entry which is preliminary data.</text>
</comment>
<dbReference type="RefSeq" id="WP_035665357.1">
    <property type="nucleotide sequence ID" value="NZ_BAUV01000023.1"/>
</dbReference>
<feature type="transmembrane region" description="Helical" evidence="8">
    <location>
        <begin position="288"/>
        <end position="306"/>
    </location>
</feature>
<feature type="transmembrane region" description="Helical" evidence="8">
    <location>
        <begin position="157"/>
        <end position="175"/>
    </location>
</feature>
<dbReference type="CDD" id="cd06853">
    <property type="entry name" value="GT_WecA_like"/>
    <property type="match status" value="1"/>
</dbReference>
<evidence type="ECO:0000256" key="1">
    <source>
        <dbReference type="ARBA" id="ARBA00004651"/>
    </source>
</evidence>
<feature type="transmembrane region" description="Helical" evidence="8">
    <location>
        <begin position="181"/>
        <end position="200"/>
    </location>
</feature>
<evidence type="ECO:0000256" key="4">
    <source>
        <dbReference type="ARBA" id="ARBA00022692"/>
    </source>
</evidence>
<gene>
    <name evidence="9" type="ORF">JCM9157_2948</name>
</gene>
<keyword evidence="3 9" id="KW-0808">Transferase</keyword>